<dbReference type="Proteomes" id="UP000681722">
    <property type="component" value="Unassembled WGS sequence"/>
</dbReference>
<dbReference type="EMBL" id="CAJOBC010007042">
    <property type="protein sequence ID" value="CAF3919347.1"/>
    <property type="molecule type" value="Genomic_DNA"/>
</dbReference>
<name>A0A814T395_9BILA</name>
<dbReference type="InterPro" id="IPR046338">
    <property type="entry name" value="GAIN_dom_sf"/>
</dbReference>
<evidence type="ECO:0000313" key="2">
    <source>
        <dbReference type="EMBL" id="CAF1155880.1"/>
    </source>
</evidence>
<protein>
    <recommendedName>
        <fullName evidence="5">GPS domain-containing protein</fullName>
    </recommendedName>
</protein>
<keyword evidence="4" id="KW-1185">Reference proteome</keyword>
<dbReference type="GO" id="GO:0005886">
    <property type="term" value="C:plasma membrane"/>
    <property type="evidence" value="ECO:0007669"/>
    <property type="project" value="TreeGrafter"/>
</dbReference>
<evidence type="ECO:0000256" key="1">
    <source>
        <dbReference type="SAM" id="Phobius"/>
    </source>
</evidence>
<feature type="non-terminal residue" evidence="2">
    <location>
        <position position="1"/>
    </location>
</feature>
<sequence length="687" mass="76248">ECTLEYVYSTVLGDCYPVIDVLNITYSIVTSGGDVNVSTLADALEDYYRSMRTASSLFYNGTISLLSVNANIMQNIIENEINTNISRNSTDIFLQSVAPVSSNTVTSGAAFFSFIGGASITNMSDIDNQIQGVSAAYYLTNTQSLSNVIRLKSLLIDEPTNYAIYNTNTSILASSVIIISTDPPINTIGVQLFLTFKYNRNIYSIIDSGETGSIRCSYWAGSAWSSSGCGGTPTLRTDISSELYGIVYECNCTHLSTFALIYVLSINCTNGTVYSALDKNCSESNYLQAKTPVLGDDLWLIGAGFYTTEGGRDVTNITQILPQIYGISSAAVVTDTDRLKNVSLLKFLLIDQPTNYLQYNTNMVQLASSVIIVSTDPQMHDIGISLYFTITYNMTVFNSSQKYSLQCTFWNRTGWAVGDRTGCQQAPTRRDDISPGMTVYQCDCTHFTTFALIWLPANEIIMARRLFLFVRAAGKDNDQRKHRRKRVVVVLITASVTQSLAWIFGPFLIISARAALAIEWIFIVCNGLEGVWAILLYLLVRRTSTKAPVRRPTIDLPSVVRRKVSTTVANVDDQFMDLKTSSPIETTSLNFGEEVVDPDEKPRLDFDSKTTDQVRMPRVDFDASTPYLKISAVRRLTLEDLSPPTSTTIRRLTLDNLSSRTRTRIYDDNSLRSSLVDDVYLLNQTSV</sequence>
<accession>A0A814T395</accession>
<proteinExistence type="predicted"/>
<dbReference type="EMBL" id="CAJNOQ010007043">
    <property type="protein sequence ID" value="CAF1155880.1"/>
    <property type="molecule type" value="Genomic_DNA"/>
</dbReference>
<dbReference type="OrthoDB" id="1100386at2759"/>
<gene>
    <name evidence="2" type="ORF">GPM918_LOCUS21424</name>
    <name evidence="3" type="ORF">SRO942_LOCUS21421</name>
</gene>
<organism evidence="2 4">
    <name type="scientific">Didymodactylos carnosus</name>
    <dbReference type="NCBI Taxonomy" id="1234261"/>
    <lineage>
        <taxon>Eukaryota</taxon>
        <taxon>Metazoa</taxon>
        <taxon>Spiralia</taxon>
        <taxon>Gnathifera</taxon>
        <taxon>Rotifera</taxon>
        <taxon>Eurotatoria</taxon>
        <taxon>Bdelloidea</taxon>
        <taxon>Philodinida</taxon>
        <taxon>Philodinidae</taxon>
        <taxon>Didymodactylos</taxon>
    </lineage>
</organism>
<evidence type="ECO:0000313" key="4">
    <source>
        <dbReference type="Proteomes" id="UP000663829"/>
    </source>
</evidence>
<feature type="transmembrane region" description="Helical" evidence="1">
    <location>
        <begin position="516"/>
        <end position="540"/>
    </location>
</feature>
<dbReference type="AlphaFoldDB" id="A0A814T395"/>
<reference evidence="2" key="1">
    <citation type="submission" date="2021-02" db="EMBL/GenBank/DDBJ databases">
        <authorList>
            <person name="Nowell W R."/>
        </authorList>
    </citation>
    <scope>NUCLEOTIDE SEQUENCE</scope>
</reference>
<evidence type="ECO:0008006" key="5">
    <source>
        <dbReference type="Google" id="ProtNLM"/>
    </source>
</evidence>
<dbReference type="PANTHER" id="PTHR12011:SF347">
    <property type="entry name" value="FI21270P1-RELATED"/>
    <property type="match status" value="1"/>
</dbReference>
<feature type="transmembrane region" description="Helical" evidence="1">
    <location>
        <begin position="487"/>
        <end position="510"/>
    </location>
</feature>
<comment type="caution">
    <text evidence="2">The sequence shown here is derived from an EMBL/GenBank/DDBJ whole genome shotgun (WGS) entry which is preliminary data.</text>
</comment>
<keyword evidence="1" id="KW-1133">Transmembrane helix</keyword>
<feature type="transmembrane region" description="Helical" evidence="1">
    <location>
        <begin position="447"/>
        <end position="467"/>
    </location>
</feature>
<evidence type="ECO:0000313" key="3">
    <source>
        <dbReference type="EMBL" id="CAF3919347.1"/>
    </source>
</evidence>
<keyword evidence="1" id="KW-0812">Transmembrane</keyword>
<dbReference type="Gene3D" id="2.60.220.50">
    <property type="match status" value="2"/>
</dbReference>
<keyword evidence="1" id="KW-0472">Membrane</keyword>
<dbReference type="PANTHER" id="PTHR12011">
    <property type="entry name" value="ADHESION G-PROTEIN COUPLED RECEPTOR"/>
    <property type="match status" value="1"/>
</dbReference>
<dbReference type="Proteomes" id="UP000663829">
    <property type="component" value="Unassembled WGS sequence"/>
</dbReference>